<reference evidence="2 3" key="1">
    <citation type="journal article" date="2024" name="J Genomics">
        <title>Draft genome sequencing and assembly of Favolaschia claudopus CIRM-BRFM 2984 isolated from oak limbs.</title>
        <authorList>
            <person name="Navarro D."/>
            <person name="Drula E."/>
            <person name="Chaduli D."/>
            <person name="Cazenave R."/>
            <person name="Ahrendt S."/>
            <person name="Wang J."/>
            <person name="Lipzen A."/>
            <person name="Daum C."/>
            <person name="Barry K."/>
            <person name="Grigoriev I.V."/>
            <person name="Favel A."/>
            <person name="Rosso M.N."/>
            <person name="Martin F."/>
        </authorList>
    </citation>
    <scope>NUCLEOTIDE SEQUENCE [LARGE SCALE GENOMIC DNA]</scope>
    <source>
        <strain evidence="2 3">CIRM-BRFM 2984</strain>
    </source>
</reference>
<comment type="caution">
    <text evidence="2">The sequence shown here is derived from an EMBL/GenBank/DDBJ whole genome shotgun (WGS) entry which is preliminary data.</text>
</comment>
<evidence type="ECO:0000313" key="2">
    <source>
        <dbReference type="EMBL" id="KAK7014602.1"/>
    </source>
</evidence>
<keyword evidence="3" id="KW-1185">Reference proteome</keyword>
<sequence>PEDSPGHDTTTFQLPPLSSDGLIYTSPIIGTREEKKAKAYAKGQRKRAETLAAVAAEKKTQEQVFDEVLAQLDADGLNLGELMLYVFDPANKQGQTRWNGFFRRPGSASRVLDLWMHRGNSQTARNEVREWAVNFVAEQTRMEAQAITKSKDLFTPDAVDAAYVDGFSMRSTSMYDFLQQHATTALRVLEAFSTSTRNIIANFLELVLADFPQVVTSSALTLLGEYSQRNNFSRRIMAIYLYASGAQRQTISVLGHLGISESYQNLIQKPRTVINRRRRKLDPDETPPPTPPSTPTTSEPIVHNSPPDSLLLHDAISSLQSVKQGTLRQLSDSMRNMARVVASTGLYAAS</sequence>
<proteinExistence type="predicted"/>
<gene>
    <name evidence="2" type="ORF">R3P38DRAFT_2454335</name>
</gene>
<feature type="region of interest" description="Disordered" evidence="1">
    <location>
        <begin position="276"/>
        <end position="307"/>
    </location>
</feature>
<dbReference type="EMBL" id="JAWWNJ010000056">
    <property type="protein sequence ID" value="KAK7014602.1"/>
    <property type="molecule type" value="Genomic_DNA"/>
</dbReference>
<name>A0AAW0AMZ4_9AGAR</name>
<feature type="non-terminal residue" evidence="2">
    <location>
        <position position="1"/>
    </location>
</feature>
<feature type="non-terminal residue" evidence="2">
    <location>
        <position position="350"/>
    </location>
</feature>
<evidence type="ECO:0000313" key="3">
    <source>
        <dbReference type="Proteomes" id="UP001362999"/>
    </source>
</evidence>
<protein>
    <submittedName>
        <fullName evidence="2">Uncharacterized protein</fullName>
    </submittedName>
</protein>
<dbReference type="Proteomes" id="UP001362999">
    <property type="component" value="Unassembled WGS sequence"/>
</dbReference>
<evidence type="ECO:0000256" key="1">
    <source>
        <dbReference type="SAM" id="MobiDB-lite"/>
    </source>
</evidence>
<organism evidence="2 3">
    <name type="scientific">Favolaschia claudopus</name>
    <dbReference type="NCBI Taxonomy" id="2862362"/>
    <lineage>
        <taxon>Eukaryota</taxon>
        <taxon>Fungi</taxon>
        <taxon>Dikarya</taxon>
        <taxon>Basidiomycota</taxon>
        <taxon>Agaricomycotina</taxon>
        <taxon>Agaricomycetes</taxon>
        <taxon>Agaricomycetidae</taxon>
        <taxon>Agaricales</taxon>
        <taxon>Marasmiineae</taxon>
        <taxon>Mycenaceae</taxon>
        <taxon>Favolaschia</taxon>
    </lineage>
</organism>
<accession>A0AAW0AMZ4</accession>
<dbReference type="AlphaFoldDB" id="A0AAW0AMZ4"/>